<feature type="non-terminal residue" evidence="2">
    <location>
        <position position="1"/>
    </location>
</feature>
<proteinExistence type="predicted"/>
<comment type="caution">
    <text evidence="2">The sequence shown here is derived from an EMBL/GenBank/DDBJ whole genome shotgun (WGS) entry which is preliminary data.</text>
</comment>
<name>A0A0F9ERS5_9ZZZZ</name>
<evidence type="ECO:0000256" key="1">
    <source>
        <dbReference type="SAM" id="MobiDB-lite"/>
    </source>
</evidence>
<organism evidence="2">
    <name type="scientific">marine sediment metagenome</name>
    <dbReference type="NCBI Taxonomy" id="412755"/>
    <lineage>
        <taxon>unclassified sequences</taxon>
        <taxon>metagenomes</taxon>
        <taxon>ecological metagenomes</taxon>
    </lineage>
</organism>
<accession>A0A0F9ERS5</accession>
<sequence>MSGRGAGRINELAILGEWNAICDMCGRRFKASELIKNWKGLMVCPEDWEPRHVLDFFRLPGEKIDVPFARSDNKPEKMGRSTDAENFTSGPTFDDTTGGDPSTTGSFGTIPSGVVTKAT</sequence>
<protein>
    <submittedName>
        <fullName evidence="2">Uncharacterized protein</fullName>
    </submittedName>
</protein>
<dbReference type="EMBL" id="LAZR01023959">
    <property type="protein sequence ID" value="KKL76719.1"/>
    <property type="molecule type" value="Genomic_DNA"/>
</dbReference>
<evidence type="ECO:0000313" key="2">
    <source>
        <dbReference type="EMBL" id="KKL76719.1"/>
    </source>
</evidence>
<feature type="compositionally biased region" description="Basic and acidic residues" evidence="1">
    <location>
        <begin position="68"/>
        <end position="83"/>
    </location>
</feature>
<feature type="compositionally biased region" description="Low complexity" evidence="1">
    <location>
        <begin position="87"/>
        <end position="109"/>
    </location>
</feature>
<dbReference type="AlphaFoldDB" id="A0A0F9ERS5"/>
<reference evidence="2" key="1">
    <citation type="journal article" date="2015" name="Nature">
        <title>Complex archaea that bridge the gap between prokaryotes and eukaryotes.</title>
        <authorList>
            <person name="Spang A."/>
            <person name="Saw J.H."/>
            <person name="Jorgensen S.L."/>
            <person name="Zaremba-Niedzwiedzka K."/>
            <person name="Martijn J."/>
            <person name="Lind A.E."/>
            <person name="van Eijk R."/>
            <person name="Schleper C."/>
            <person name="Guy L."/>
            <person name="Ettema T.J."/>
        </authorList>
    </citation>
    <scope>NUCLEOTIDE SEQUENCE</scope>
</reference>
<feature type="region of interest" description="Disordered" evidence="1">
    <location>
        <begin position="68"/>
        <end position="119"/>
    </location>
</feature>
<gene>
    <name evidence="2" type="ORF">LCGC14_2042030</name>
</gene>